<keyword evidence="1" id="KW-0472">Membrane</keyword>
<gene>
    <name evidence="2" type="ORF">GYA55_02380</name>
</gene>
<feature type="transmembrane region" description="Helical" evidence="1">
    <location>
        <begin position="47"/>
        <end position="70"/>
    </location>
</feature>
<sequence>MKMPDRLVVQEVLLGRRRSKSEAESAPIIKKIETEEIPVLKLAGLPCAAAILLILMSTLCVLCLKAAFGIDIPEGILFLGFGGITVGSLVLSHSRKRALKKQLKKMKKAVVELVDLLEFVKASVAQCEERIAKQPSCDKLSDSFALYILTQIRDLIKRRLKKISILLAEPDRNNLTRAQILFARPIAIRDSKMEGVGRSYPVEISKIRDVVGPLVEFIEEGILAIETENAERNAELDLEARASQAA</sequence>
<dbReference type="AlphaFoldDB" id="A0A7X9IKI0"/>
<keyword evidence="1" id="KW-1133">Transmembrane helix</keyword>
<reference evidence="2 3" key="1">
    <citation type="journal article" date="2020" name="Biotechnol. Biofuels">
        <title>New insights from the biogas microbiome by comprehensive genome-resolved metagenomics of nearly 1600 species originating from multiple anaerobic digesters.</title>
        <authorList>
            <person name="Campanaro S."/>
            <person name="Treu L."/>
            <person name="Rodriguez-R L.M."/>
            <person name="Kovalovszki A."/>
            <person name="Ziels R.M."/>
            <person name="Maus I."/>
            <person name="Zhu X."/>
            <person name="Kougias P.G."/>
            <person name="Basile A."/>
            <person name="Luo G."/>
            <person name="Schluter A."/>
            <person name="Konstantinidis K.T."/>
            <person name="Angelidaki I."/>
        </authorList>
    </citation>
    <scope>NUCLEOTIDE SEQUENCE [LARGE SCALE GENOMIC DNA]</scope>
    <source>
        <strain evidence="2">AS27yjCOA_65</strain>
    </source>
</reference>
<keyword evidence="1" id="KW-0812">Transmembrane</keyword>
<evidence type="ECO:0000313" key="3">
    <source>
        <dbReference type="Proteomes" id="UP000524246"/>
    </source>
</evidence>
<comment type="caution">
    <text evidence="2">The sequence shown here is derived from an EMBL/GenBank/DDBJ whole genome shotgun (WGS) entry which is preliminary data.</text>
</comment>
<name>A0A7X9IKI0_9DELT</name>
<organism evidence="2 3">
    <name type="scientific">SAR324 cluster bacterium</name>
    <dbReference type="NCBI Taxonomy" id="2024889"/>
    <lineage>
        <taxon>Bacteria</taxon>
        <taxon>Deltaproteobacteria</taxon>
        <taxon>SAR324 cluster</taxon>
    </lineage>
</organism>
<evidence type="ECO:0000313" key="2">
    <source>
        <dbReference type="EMBL" id="NMC61995.1"/>
    </source>
</evidence>
<proteinExistence type="predicted"/>
<protein>
    <submittedName>
        <fullName evidence="2">Uncharacterized protein</fullName>
    </submittedName>
</protein>
<feature type="transmembrane region" description="Helical" evidence="1">
    <location>
        <begin position="76"/>
        <end position="94"/>
    </location>
</feature>
<accession>A0A7X9IKI0</accession>
<evidence type="ECO:0000256" key="1">
    <source>
        <dbReference type="SAM" id="Phobius"/>
    </source>
</evidence>
<dbReference type="EMBL" id="JAAZON010000097">
    <property type="protein sequence ID" value="NMC61995.1"/>
    <property type="molecule type" value="Genomic_DNA"/>
</dbReference>
<dbReference type="Proteomes" id="UP000524246">
    <property type="component" value="Unassembled WGS sequence"/>
</dbReference>